<dbReference type="GO" id="GO:0051225">
    <property type="term" value="P:spindle assembly"/>
    <property type="evidence" value="ECO:0007669"/>
    <property type="project" value="InterPro"/>
</dbReference>
<evidence type="ECO:0000256" key="6">
    <source>
        <dbReference type="ARBA" id="ARBA00022776"/>
    </source>
</evidence>
<dbReference type="GO" id="GO:0051301">
    <property type="term" value="P:cell division"/>
    <property type="evidence" value="ECO:0007669"/>
    <property type="project" value="UniProtKB-KW"/>
</dbReference>
<dbReference type="PANTHER" id="PTHR31570">
    <property type="entry name" value="HAUS AUGMIN-LIKE COMPLEX SUBUNIT 1"/>
    <property type="match status" value="1"/>
</dbReference>
<dbReference type="GO" id="GO:0007098">
    <property type="term" value="P:centrosome cycle"/>
    <property type="evidence" value="ECO:0007669"/>
    <property type="project" value="TreeGrafter"/>
</dbReference>
<organism evidence="11 12">
    <name type="scientific">Piprites chloris</name>
    <name type="common">Wing-barred manakin</name>
    <dbReference type="NCBI Taxonomy" id="114369"/>
    <lineage>
        <taxon>Eukaryota</taxon>
        <taxon>Metazoa</taxon>
        <taxon>Chordata</taxon>
        <taxon>Craniata</taxon>
        <taxon>Vertebrata</taxon>
        <taxon>Euteleostomi</taxon>
        <taxon>Archelosauria</taxon>
        <taxon>Archosauria</taxon>
        <taxon>Dinosauria</taxon>
        <taxon>Saurischia</taxon>
        <taxon>Theropoda</taxon>
        <taxon>Coelurosauria</taxon>
        <taxon>Aves</taxon>
        <taxon>Neognathae</taxon>
        <taxon>Neoaves</taxon>
        <taxon>Telluraves</taxon>
        <taxon>Australaves</taxon>
        <taxon>Passeriformes</taxon>
        <taxon>Pipridae</taxon>
        <taxon>Piprites</taxon>
    </lineage>
</organism>
<keyword evidence="3" id="KW-0963">Cytoplasm</keyword>
<feature type="coiled-coil region" evidence="10">
    <location>
        <begin position="137"/>
        <end position="164"/>
    </location>
</feature>
<evidence type="ECO:0000256" key="4">
    <source>
        <dbReference type="ARBA" id="ARBA00022618"/>
    </source>
</evidence>
<dbReference type="Pfam" id="PF25762">
    <property type="entry name" value="HAUS1"/>
    <property type="match status" value="1"/>
</dbReference>
<feature type="non-terminal residue" evidence="11">
    <location>
        <position position="235"/>
    </location>
</feature>
<dbReference type="InterPro" id="IPR026243">
    <property type="entry name" value="HAUS1"/>
</dbReference>
<evidence type="ECO:0000313" key="11">
    <source>
        <dbReference type="EMBL" id="NXK38176.1"/>
    </source>
</evidence>
<accession>A0A7L0J0V0</accession>
<feature type="non-terminal residue" evidence="11">
    <location>
        <position position="1"/>
    </location>
</feature>
<name>A0A7L0J0V0_PIPCL</name>
<dbReference type="PANTHER" id="PTHR31570:SF1">
    <property type="entry name" value="HAUS AUGMIN-LIKE COMPLEX SUBUNIT 1"/>
    <property type="match status" value="1"/>
</dbReference>
<evidence type="ECO:0000256" key="5">
    <source>
        <dbReference type="ARBA" id="ARBA00022701"/>
    </source>
</evidence>
<dbReference type="Proteomes" id="UP000520962">
    <property type="component" value="Unassembled WGS sequence"/>
</dbReference>
<evidence type="ECO:0000256" key="2">
    <source>
        <dbReference type="ARBA" id="ARBA00005479"/>
    </source>
</evidence>
<proteinExistence type="inferred from homology"/>
<reference evidence="11 12" key="1">
    <citation type="submission" date="2019-09" db="EMBL/GenBank/DDBJ databases">
        <title>Bird 10,000 Genomes (B10K) Project - Family phase.</title>
        <authorList>
            <person name="Zhang G."/>
        </authorList>
    </citation>
    <scope>NUCLEOTIDE SEQUENCE [LARGE SCALE GENOMIC DNA]</scope>
    <source>
        <strain evidence="11">B10K-DU-007-02</strain>
        <tissue evidence="11">Mixed tissue sample</tissue>
    </source>
</reference>
<evidence type="ECO:0000256" key="9">
    <source>
        <dbReference type="ARBA" id="ARBA00023306"/>
    </source>
</evidence>
<dbReference type="GO" id="GO:0005874">
    <property type="term" value="C:microtubule"/>
    <property type="evidence" value="ECO:0007669"/>
    <property type="project" value="UniProtKB-KW"/>
</dbReference>
<comment type="caution">
    <text evidence="11">The sequence shown here is derived from an EMBL/GenBank/DDBJ whole genome shotgun (WGS) entry which is preliminary data.</text>
</comment>
<comment type="subcellular location">
    <subcellularLocation>
        <location evidence="1">Cytoplasm</location>
        <location evidence="1">Cytoskeleton</location>
        <location evidence="1">Spindle</location>
    </subcellularLocation>
</comment>
<keyword evidence="12" id="KW-1185">Reference proteome</keyword>
<keyword evidence="8" id="KW-0206">Cytoskeleton</keyword>
<dbReference type="GO" id="GO:0005819">
    <property type="term" value="C:spindle"/>
    <property type="evidence" value="ECO:0007669"/>
    <property type="project" value="UniProtKB-SubCell"/>
</dbReference>
<evidence type="ECO:0000256" key="3">
    <source>
        <dbReference type="ARBA" id="ARBA00022490"/>
    </source>
</evidence>
<evidence type="ECO:0000256" key="7">
    <source>
        <dbReference type="ARBA" id="ARBA00023054"/>
    </source>
</evidence>
<keyword evidence="5" id="KW-0493">Microtubule</keyword>
<protein>
    <submittedName>
        <fullName evidence="11">HAUS1 protein</fullName>
    </submittedName>
</protein>
<keyword evidence="4" id="KW-0132">Cell division</keyword>
<dbReference type="EMBL" id="VXAH01000213">
    <property type="protein sequence ID" value="NXK38176.1"/>
    <property type="molecule type" value="Genomic_DNA"/>
</dbReference>
<gene>
    <name evidence="11" type="primary">Haus1</name>
    <name evidence="11" type="ORF">PIPCHL_R14799</name>
</gene>
<keyword evidence="6" id="KW-0498">Mitosis</keyword>
<dbReference type="PRINTS" id="PR02087">
    <property type="entry name" value="HAUSAUGMINL1"/>
</dbReference>
<keyword evidence="7 10" id="KW-0175">Coiled coil</keyword>
<dbReference type="GO" id="GO:0005829">
    <property type="term" value="C:cytosol"/>
    <property type="evidence" value="ECO:0007669"/>
    <property type="project" value="TreeGrafter"/>
</dbReference>
<keyword evidence="9" id="KW-0131">Cell cycle</keyword>
<comment type="similarity">
    <text evidence="2">Belongs to the HAUS1 family.</text>
</comment>
<evidence type="ECO:0000256" key="1">
    <source>
        <dbReference type="ARBA" id="ARBA00004186"/>
    </source>
</evidence>
<evidence type="ECO:0000256" key="10">
    <source>
        <dbReference type="SAM" id="Coils"/>
    </source>
</evidence>
<evidence type="ECO:0000256" key="8">
    <source>
        <dbReference type="ARBA" id="ARBA00023212"/>
    </source>
</evidence>
<dbReference type="AlphaFoldDB" id="A0A7L0J0V0"/>
<sequence length="235" mass="27069">QVSLWLKKIFGDWPVPFYEVNERTVDILHDLMECCEARERDVSLLIEDMKHQEAVLDAETKEMQGIFEDLGLSPTSLPRKTSKYLSSLAKSAVILQTKNTSLTSLFCAINNMTLEKIETTQKNRAMQQKLDVTKQKLASALLLKKRLLEDIENIEESQAKENVKRESRCQTLKYLKDKSLELSIRIKNAEWQLIANGLDRCLTHEELVKLSEEVAPLQKKVTSLKKELKTYFSLP</sequence>
<dbReference type="GO" id="GO:0070652">
    <property type="term" value="C:HAUS complex"/>
    <property type="evidence" value="ECO:0007669"/>
    <property type="project" value="InterPro"/>
</dbReference>
<evidence type="ECO:0000313" key="12">
    <source>
        <dbReference type="Proteomes" id="UP000520962"/>
    </source>
</evidence>